<keyword evidence="1" id="KW-0732">Signal</keyword>
<evidence type="ECO:0000313" key="2">
    <source>
        <dbReference type="EMBL" id="KAJ7764390.1"/>
    </source>
</evidence>
<name>A0AAD7JH97_9AGAR</name>
<accession>A0AAD7JH97</accession>
<evidence type="ECO:0000256" key="1">
    <source>
        <dbReference type="SAM" id="SignalP"/>
    </source>
</evidence>
<sequence length="156" mass="16116">MILSIFTLLALSLSGAIAAPLQRRAVPGISGCDVNATTQLSNAIAGTQTKLSSLNFLSGLEDQRAFFTAQLSLLDAKDPVSKIFGLNIIPQPDSPAPANTTQVILSALQKTNSTVATFSTNKFATSNANDTVFLADAKKSLATAISLASNLACTTA</sequence>
<dbReference type="EMBL" id="JARKIB010000028">
    <property type="protein sequence ID" value="KAJ7764390.1"/>
    <property type="molecule type" value="Genomic_DNA"/>
</dbReference>
<reference evidence="2" key="1">
    <citation type="submission" date="2023-03" db="EMBL/GenBank/DDBJ databases">
        <title>Massive genome expansion in bonnet fungi (Mycena s.s.) driven by repeated elements and novel gene families across ecological guilds.</title>
        <authorList>
            <consortium name="Lawrence Berkeley National Laboratory"/>
            <person name="Harder C.B."/>
            <person name="Miyauchi S."/>
            <person name="Viragh M."/>
            <person name="Kuo A."/>
            <person name="Thoen E."/>
            <person name="Andreopoulos B."/>
            <person name="Lu D."/>
            <person name="Skrede I."/>
            <person name="Drula E."/>
            <person name="Henrissat B."/>
            <person name="Morin E."/>
            <person name="Kohler A."/>
            <person name="Barry K."/>
            <person name="LaButti K."/>
            <person name="Morin E."/>
            <person name="Salamov A."/>
            <person name="Lipzen A."/>
            <person name="Mereny Z."/>
            <person name="Hegedus B."/>
            <person name="Baldrian P."/>
            <person name="Stursova M."/>
            <person name="Weitz H."/>
            <person name="Taylor A."/>
            <person name="Grigoriev I.V."/>
            <person name="Nagy L.G."/>
            <person name="Martin F."/>
            <person name="Kauserud H."/>
        </authorList>
    </citation>
    <scope>NUCLEOTIDE SEQUENCE</scope>
    <source>
        <strain evidence="2">CBHHK182m</strain>
    </source>
</reference>
<comment type="caution">
    <text evidence="2">The sequence shown here is derived from an EMBL/GenBank/DDBJ whole genome shotgun (WGS) entry which is preliminary data.</text>
</comment>
<protein>
    <submittedName>
        <fullName evidence="2">Uncharacterized protein</fullName>
    </submittedName>
</protein>
<proteinExistence type="predicted"/>
<feature type="chain" id="PRO_5042287952" evidence="1">
    <location>
        <begin position="19"/>
        <end position="156"/>
    </location>
</feature>
<dbReference type="AlphaFoldDB" id="A0AAD7JH97"/>
<evidence type="ECO:0000313" key="3">
    <source>
        <dbReference type="Proteomes" id="UP001215598"/>
    </source>
</evidence>
<gene>
    <name evidence="2" type="ORF">B0H16DRAFT_1526902</name>
</gene>
<dbReference type="Proteomes" id="UP001215598">
    <property type="component" value="Unassembled WGS sequence"/>
</dbReference>
<feature type="signal peptide" evidence="1">
    <location>
        <begin position="1"/>
        <end position="18"/>
    </location>
</feature>
<organism evidence="2 3">
    <name type="scientific">Mycena metata</name>
    <dbReference type="NCBI Taxonomy" id="1033252"/>
    <lineage>
        <taxon>Eukaryota</taxon>
        <taxon>Fungi</taxon>
        <taxon>Dikarya</taxon>
        <taxon>Basidiomycota</taxon>
        <taxon>Agaricomycotina</taxon>
        <taxon>Agaricomycetes</taxon>
        <taxon>Agaricomycetidae</taxon>
        <taxon>Agaricales</taxon>
        <taxon>Marasmiineae</taxon>
        <taxon>Mycenaceae</taxon>
        <taxon>Mycena</taxon>
    </lineage>
</organism>
<keyword evidence="3" id="KW-1185">Reference proteome</keyword>